<evidence type="ECO:0000256" key="1">
    <source>
        <dbReference type="ARBA" id="ARBA00001968"/>
    </source>
</evidence>
<comment type="cofactor">
    <cofactor evidence="1">
        <name>a divalent metal cation</name>
        <dbReference type="ChEBI" id="CHEBI:60240"/>
    </cofactor>
</comment>
<dbReference type="EMBL" id="JAZGQO010000002">
    <property type="protein sequence ID" value="KAK6190705.1"/>
    <property type="molecule type" value="Genomic_DNA"/>
</dbReference>
<proteinExistence type="predicted"/>
<comment type="caution">
    <text evidence="4">The sequence shown here is derived from an EMBL/GenBank/DDBJ whole genome shotgun (WGS) entry which is preliminary data.</text>
</comment>
<gene>
    <name evidence="4" type="ORF">SNE40_002508</name>
</gene>
<sequence>MGLVDADYSFLWIDVGRNGYMSGAMIFNDSELKECLADESIGFPQPSPLPNDDRNMPYFILADDAFGLRTYLMKPFSHRNLTKEHRICNYRISRGRRVVENGFGILAQRWQVLLGTMQQVPDTARLIVETCVCLHNLMRMRYPTLQNADFDHEDGYYDVVPGLWRQNANMRDVDQTEITILPRNNVNT</sequence>
<evidence type="ECO:0000256" key="2">
    <source>
        <dbReference type="ARBA" id="ARBA00022723"/>
    </source>
</evidence>
<dbReference type="AlphaFoldDB" id="A0AAN8KFX0"/>
<dbReference type="Pfam" id="PF13359">
    <property type="entry name" value="DDE_Tnp_4"/>
    <property type="match status" value="1"/>
</dbReference>
<dbReference type="InterPro" id="IPR027806">
    <property type="entry name" value="HARBI1_dom"/>
</dbReference>
<evidence type="ECO:0000313" key="5">
    <source>
        <dbReference type="Proteomes" id="UP001347796"/>
    </source>
</evidence>
<reference evidence="4 5" key="1">
    <citation type="submission" date="2024-01" db="EMBL/GenBank/DDBJ databases">
        <title>The genome of the rayed Mediterranean limpet Patella caerulea (Linnaeus, 1758).</title>
        <authorList>
            <person name="Anh-Thu Weber A."/>
            <person name="Halstead-Nussloch G."/>
        </authorList>
    </citation>
    <scope>NUCLEOTIDE SEQUENCE [LARGE SCALE GENOMIC DNA]</scope>
    <source>
        <strain evidence="4">AATW-2023a</strain>
        <tissue evidence="4">Whole specimen</tissue>
    </source>
</reference>
<dbReference type="Proteomes" id="UP001347796">
    <property type="component" value="Unassembled WGS sequence"/>
</dbReference>
<dbReference type="GO" id="GO:0046872">
    <property type="term" value="F:metal ion binding"/>
    <property type="evidence" value="ECO:0007669"/>
    <property type="project" value="UniProtKB-KW"/>
</dbReference>
<feature type="domain" description="DDE Tnp4" evidence="3">
    <location>
        <begin position="3"/>
        <end position="136"/>
    </location>
</feature>
<keyword evidence="2" id="KW-0479">Metal-binding</keyword>
<name>A0AAN8KFX0_PATCE</name>
<organism evidence="4 5">
    <name type="scientific">Patella caerulea</name>
    <name type="common">Rayed Mediterranean limpet</name>
    <dbReference type="NCBI Taxonomy" id="87958"/>
    <lineage>
        <taxon>Eukaryota</taxon>
        <taxon>Metazoa</taxon>
        <taxon>Spiralia</taxon>
        <taxon>Lophotrochozoa</taxon>
        <taxon>Mollusca</taxon>
        <taxon>Gastropoda</taxon>
        <taxon>Patellogastropoda</taxon>
        <taxon>Patelloidea</taxon>
        <taxon>Patellidae</taxon>
        <taxon>Patella</taxon>
    </lineage>
</organism>
<protein>
    <recommendedName>
        <fullName evidence="3">DDE Tnp4 domain-containing protein</fullName>
    </recommendedName>
</protein>
<accession>A0AAN8KFX0</accession>
<evidence type="ECO:0000259" key="3">
    <source>
        <dbReference type="Pfam" id="PF13359"/>
    </source>
</evidence>
<evidence type="ECO:0000313" key="4">
    <source>
        <dbReference type="EMBL" id="KAK6190705.1"/>
    </source>
</evidence>
<keyword evidence="5" id="KW-1185">Reference proteome</keyword>